<protein>
    <submittedName>
        <fullName evidence="1">Uncharacterized protein</fullName>
    </submittedName>
</protein>
<reference evidence="1" key="1">
    <citation type="journal article" date="2023" name="G3 (Bethesda)">
        <title>Whole genome assembly and annotation of the endangered Caribbean coral Acropora cervicornis.</title>
        <authorList>
            <person name="Selwyn J.D."/>
            <person name="Vollmer S.V."/>
        </authorList>
    </citation>
    <scope>NUCLEOTIDE SEQUENCE</scope>
    <source>
        <strain evidence="1">K2</strain>
    </source>
</reference>
<dbReference type="AlphaFoldDB" id="A0AAD9QQK1"/>
<dbReference type="EMBL" id="JARQWQ010000019">
    <property type="protein sequence ID" value="KAK2565702.1"/>
    <property type="molecule type" value="Genomic_DNA"/>
</dbReference>
<keyword evidence="2" id="KW-1185">Reference proteome</keyword>
<reference evidence="1" key="2">
    <citation type="journal article" date="2023" name="Science">
        <title>Genomic signatures of disease resistance in endangered staghorn corals.</title>
        <authorList>
            <person name="Vollmer S.V."/>
            <person name="Selwyn J.D."/>
            <person name="Despard B.A."/>
            <person name="Roesel C.L."/>
        </authorList>
    </citation>
    <scope>NUCLEOTIDE SEQUENCE</scope>
    <source>
        <strain evidence="1">K2</strain>
    </source>
</reference>
<evidence type="ECO:0000313" key="2">
    <source>
        <dbReference type="Proteomes" id="UP001249851"/>
    </source>
</evidence>
<gene>
    <name evidence="1" type="ORF">P5673_010878</name>
</gene>
<comment type="caution">
    <text evidence="1">The sequence shown here is derived from an EMBL/GenBank/DDBJ whole genome shotgun (WGS) entry which is preliminary data.</text>
</comment>
<sequence length="459" mass="51793">MADETYRKVAGTCSFTRNTHRATGRRSSRTKSLSWSLFHATVTKYPSEDSQKNVKAIGEQQYQELVENPLEKRTVSLFETIKKNKLALFRTPKTKETSKRKMQLNSIKQDCAMFAQLYTSCQVRGALCTGTKSTLVDRLEALTPSVATGNVCPCIDAIILDGAAIVNFFKQANCKTFAAYAHDLFIKYVKSHLCSAQRIDIAWDNYLEDSLKANTRSRRGEGVRRSVLPDTRIPKNWSSFLRNETNKTELFAFLAEQVTNLDYSPKELVSTYSQEVKASSARDLCTISPCFQEEANTRMLLHAADCFKDVHKRVMIKTVDTDVLVIAVSLFHKIGAEKLWLEFSTGKHTRYISVHGIVHALGTEKAESLIAFHALTGFDQTSFFSGREKVTAWETCKLFPEVTASFKALSYTLDQRIIFDVLPSLEWFVVLMSDRTSTTGSVKKQGSTSLQRKEEQLVL</sequence>
<dbReference type="Proteomes" id="UP001249851">
    <property type="component" value="Unassembled WGS sequence"/>
</dbReference>
<organism evidence="1 2">
    <name type="scientific">Acropora cervicornis</name>
    <name type="common">Staghorn coral</name>
    <dbReference type="NCBI Taxonomy" id="6130"/>
    <lineage>
        <taxon>Eukaryota</taxon>
        <taxon>Metazoa</taxon>
        <taxon>Cnidaria</taxon>
        <taxon>Anthozoa</taxon>
        <taxon>Hexacorallia</taxon>
        <taxon>Scleractinia</taxon>
        <taxon>Astrocoeniina</taxon>
        <taxon>Acroporidae</taxon>
        <taxon>Acropora</taxon>
    </lineage>
</organism>
<dbReference type="PANTHER" id="PTHR47018">
    <property type="entry name" value="CXC DOMAIN-CONTAINING PROTEIN-RELATED"/>
    <property type="match status" value="1"/>
</dbReference>
<evidence type="ECO:0000313" key="1">
    <source>
        <dbReference type="EMBL" id="KAK2565702.1"/>
    </source>
</evidence>
<proteinExistence type="predicted"/>
<accession>A0AAD9QQK1</accession>
<name>A0AAD9QQK1_ACRCE</name>